<protein>
    <recommendedName>
        <fullName evidence="1">F-box domain-containing protein</fullName>
    </recommendedName>
</protein>
<dbReference type="Pfam" id="PF08268">
    <property type="entry name" value="FBA_3"/>
    <property type="match status" value="1"/>
</dbReference>
<proteinExistence type="predicted"/>
<feature type="domain" description="F-box" evidence="1">
    <location>
        <begin position="41"/>
        <end position="82"/>
    </location>
</feature>
<dbReference type="InterPro" id="IPR036047">
    <property type="entry name" value="F-box-like_dom_sf"/>
</dbReference>
<dbReference type="Proteomes" id="UP001341840">
    <property type="component" value="Unassembled WGS sequence"/>
</dbReference>
<evidence type="ECO:0000313" key="3">
    <source>
        <dbReference type="Proteomes" id="UP001341840"/>
    </source>
</evidence>
<dbReference type="Gene3D" id="1.20.1280.50">
    <property type="match status" value="1"/>
</dbReference>
<accession>A0ABU6SU74</accession>
<dbReference type="InterPro" id="IPR017451">
    <property type="entry name" value="F-box-assoc_interact_dom"/>
</dbReference>
<name>A0ABU6SU74_9FABA</name>
<dbReference type="PANTHER" id="PTHR31672">
    <property type="entry name" value="BNACNNG10540D PROTEIN"/>
    <property type="match status" value="1"/>
</dbReference>
<evidence type="ECO:0000259" key="1">
    <source>
        <dbReference type="SMART" id="SM00256"/>
    </source>
</evidence>
<gene>
    <name evidence="2" type="ORF">PIB30_088918</name>
</gene>
<dbReference type="SUPFAM" id="SSF81383">
    <property type="entry name" value="F-box domain"/>
    <property type="match status" value="1"/>
</dbReference>
<dbReference type="NCBIfam" id="TIGR01640">
    <property type="entry name" value="F_box_assoc_1"/>
    <property type="match status" value="1"/>
</dbReference>
<dbReference type="InterPro" id="IPR050796">
    <property type="entry name" value="SCF_F-box_component"/>
</dbReference>
<sequence>MKRAPIHDHDDAVAGKRKLVTTTGGLHCTTTKPPPPPPPILLDELIGEILLRVPATSLVRLRDSVCASWRTLISSSQFANDHLRHLMALDVDRALTHTCVAYYGLALSYPTIGVFSLRSVFENPPHEPTKVVTYEGRRYRLIIGSCNGLLCLHDEEDDGDDMRHRAMLWNPCTGLTSPPLEIGGAFTVCGFGYDHVNDKYKLFGIVEKKHCESVTRIFTFGPNSSWRTMQYFPYRLDDSNNRAFLLDYVGLFVSGTATLNWLCYGHFRSSVISVISLDLVNETYTQFSLPSRDSDDNPDVYPQLCILRGCLAVCYETKETHWTLWLMKEYGVPQSWTKLAIIPHHPSLFGRYSSCLALRPIHMLKNHVLLGIAPCGKFVLLNLNDGSIHFPNIDSSGDGMSKYLPLSEHSSSRVYQLFHETLVSPSHFGLPTCSSEMRLFKPSL</sequence>
<dbReference type="EMBL" id="JASCZI010062051">
    <property type="protein sequence ID" value="MED6139989.1"/>
    <property type="molecule type" value="Genomic_DNA"/>
</dbReference>
<evidence type="ECO:0000313" key="2">
    <source>
        <dbReference type="EMBL" id="MED6139989.1"/>
    </source>
</evidence>
<reference evidence="2 3" key="1">
    <citation type="journal article" date="2023" name="Plants (Basel)">
        <title>Bridging the Gap: Combining Genomics and Transcriptomics Approaches to Understand Stylosanthes scabra, an Orphan Legume from the Brazilian Caatinga.</title>
        <authorList>
            <person name="Ferreira-Neto J.R.C."/>
            <person name="da Silva M.D."/>
            <person name="Binneck E."/>
            <person name="de Melo N.F."/>
            <person name="da Silva R.H."/>
            <person name="de Melo A.L.T.M."/>
            <person name="Pandolfi V."/>
            <person name="Bustamante F.O."/>
            <person name="Brasileiro-Vidal A.C."/>
            <person name="Benko-Iseppon A.M."/>
        </authorList>
    </citation>
    <scope>NUCLEOTIDE SEQUENCE [LARGE SCALE GENOMIC DNA]</scope>
    <source>
        <tissue evidence="2">Leaves</tissue>
    </source>
</reference>
<dbReference type="InterPro" id="IPR013187">
    <property type="entry name" value="F-box-assoc_dom_typ3"/>
</dbReference>
<dbReference type="InterPro" id="IPR001810">
    <property type="entry name" value="F-box_dom"/>
</dbReference>
<keyword evidence="3" id="KW-1185">Reference proteome</keyword>
<comment type="caution">
    <text evidence="2">The sequence shown here is derived from an EMBL/GenBank/DDBJ whole genome shotgun (WGS) entry which is preliminary data.</text>
</comment>
<dbReference type="SMART" id="SM00256">
    <property type="entry name" value="FBOX"/>
    <property type="match status" value="1"/>
</dbReference>
<organism evidence="2 3">
    <name type="scientific">Stylosanthes scabra</name>
    <dbReference type="NCBI Taxonomy" id="79078"/>
    <lineage>
        <taxon>Eukaryota</taxon>
        <taxon>Viridiplantae</taxon>
        <taxon>Streptophyta</taxon>
        <taxon>Embryophyta</taxon>
        <taxon>Tracheophyta</taxon>
        <taxon>Spermatophyta</taxon>
        <taxon>Magnoliopsida</taxon>
        <taxon>eudicotyledons</taxon>
        <taxon>Gunneridae</taxon>
        <taxon>Pentapetalae</taxon>
        <taxon>rosids</taxon>
        <taxon>fabids</taxon>
        <taxon>Fabales</taxon>
        <taxon>Fabaceae</taxon>
        <taxon>Papilionoideae</taxon>
        <taxon>50 kb inversion clade</taxon>
        <taxon>dalbergioids sensu lato</taxon>
        <taxon>Dalbergieae</taxon>
        <taxon>Pterocarpus clade</taxon>
        <taxon>Stylosanthes</taxon>
    </lineage>
</organism>
<dbReference type="PANTHER" id="PTHR31672:SF13">
    <property type="entry name" value="F-BOX PROTEIN CPR30-LIKE"/>
    <property type="match status" value="1"/>
</dbReference>